<protein>
    <recommendedName>
        <fullName evidence="4">Metal-dependent hydrolase</fullName>
    </recommendedName>
</protein>
<gene>
    <name evidence="2" type="ORF">N784_16485</name>
</gene>
<keyword evidence="3" id="KW-1185">Reference proteome</keyword>
<dbReference type="AlphaFoldDB" id="A0A0A5G5A1"/>
<evidence type="ECO:0008006" key="4">
    <source>
        <dbReference type="Google" id="ProtNLM"/>
    </source>
</evidence>
<dbReference type="Pfam" id="PF04307">
    <property type="entry name" value="YdjM"/>
    <property type="match status" value="1"/>
</dbReference>
<comment type="caution">
    <text evidence="2">The sequence shown here is derived from an EMBL/GenBank/DDBJ whole genome shotgun (WGS) entry which is preliminary data.</text>
</comment>
<feature type="transmembrane region" description="Helical" evidence="1">
    <location>
        <begin position="31"/>
        <end position="49"/>
    </location>
</feature>
<accession>A0A0A5G5A1</accession>
<keyword evidence="1" id="KW-0472">Membrane</keyword>
<name>A0A0A5G5A1_9BACI</name>
<sequence>MLATSHQVMGFTWGMGTIALYNHYASVPEDFFAPVLFFGAVLFGALIPDIDTPKSKLGGPFAKWGFTLVLVLLGMELVTPGISQSIQFLLLILSPLLFVYTGHRKFTHSISFLALMGAYSVLIHTYFSIPSFYLIGFMVGVVSHLFGDFLTKRGIPIFYPFHRRYVKFLFTFRTGSAIETGITVGLILFNVILITTTVMG</sequence>
<dbReference type="EMBL" id="AVPG01000008">
    <property type="protein sequence ID" value="KGX87229.1"/>
    <property type="molecule type" value="Genomic_DNA"/>
</dbReference>
<dbReference type="eggNOG" id="COG1988">
    <property type="taxonomic scope" value="Bacteria"/>
</dbReference>
<organism evidence="2 3">
    <name type="scientific">Pontibacillus litoralis JSM 072002</name>
    <dbReference type="NCBI Taxonomy" id="1385512"/>
    <lineage>
        <taxon>Bacteria</taxon>
        <taxon>Bacillati</taxon>
        <taxon>Bacillota</taxon>
        <taxon>Bacilli</taxon>
        <taxon>Bacillales</taxon>
        <taxon>Bacillaceae</taxon>
        <taxon>Pontibacillus</taxon>
    </lineage>
</organism>
<feature type="transmembrane region" description="Helical" evidence="1">
    <location>
        <begin position="85"/>
        <end position="103"/>
    </location>
</feature>
<feature type="transmembrane region" description="Helical" evidence="1">
    <location>
        <begin position="172"/>
        <end position="194"/>
    </location>
</feature>
<reference evidence="2 3" key="1">
    <citation type="submission" date="2013-08" db="EMBL/GenBank/DDBJ databases">
        <authorList>
            <person name="Huang J."/>
            <person name="Wang G."/>
        </authorList>
    </citation>
    <scope>NUCLEOTIDE SEQUENCE [LARGE SCALE GENOMIC DNA]</scope>
    <source>
        <strain evidence="2 3">JSM 072002</strain>
    </source>
</reference>
<dbReference type="PANTHER" id="PTHR35531">
    <property type="entry name" value="INNER MEMBRANE PROTEIN YBCI-RELATED"/>
    <property type="match status" value="1"/>
</dbReference>
<dbReference type="STRING" id="1385512.N784_16485"/>
<dbReference type="InterPro" id="IPR007404">
    <property type="entry name" value="YdjM-like"/>
</dbReference>
<keyword evidence="1" id="KW-1133">Transmembrane helix</keyword>
<evidence type="ECO:0000313" key="3">
    <source>
        <dbReference type="Proteomes" id="UP000030401"/>
    </source>
</evidence>
<keyword evidence="1" id="KW-0812">Transmembrane</keyword>
<feature type="transmembrane region" description="Helical" evidence="1">
    <location>
        <begin position="61"/>
        <end position="79"/>
    </location>
</feature>
<evidence type="ECO:0000256" key="1">
    <source>
        <dbReference type="SAM" id="Phobius"/>
    </source>
</evidence>
<proteinExistence type="predicted"/>
<evidence type="ECO:0000313" key="2">
    <source>
        <dbReference type="EMBL" id="KGX87229.1"/>
    </source>
</evidence>
<dbReference type="PANTHER" id="PTHR35531:SF1">
    <property type="entry name" value="INNER MEMBRANE PROTEIN YBCI-RELATED"/>
    <property type="match status" value="1"/>
</dbReference>
<dbReference type="Proteomes" id="UP000030401">
    <property type="component" value="Unassembled WGS sequence"/>
</dbReference>